<proteinExistence type="predicted"/>
<dbReference type="Proteomes" id="UP000004169">
    <property type="component" value="Unassembled WGS sequence"/>
</dbReference>
<organism evidence="1 2">
    <name type="scientific">Magnetospirillum molischianum DSM 120</name>
    <dbReference type="NCBI Taxonomy" id="1150626"/>
    <lineage>
        <taxon>Bacteria</taxon>
        <taxon>Pseudomonadati</taxon>
        <taxon>Pseudomonadota</taxon>
        <taxon>Alphaproteobacteria</taxon>
        <taxon>Rhodospirillales</taxon>
        <taxon>Rhodospirillaceae</taxon>
        <taxon>Magnetospirillum</taxon>
    </lineage>
</organism>
<accession>H8FN61</accession>
<keyword evidence="2" id="KW-1185">Reference proteome</keyword>
<evidence type="ECO:0000313" key="2">
    <source>
        <dbReference type="Proteomes" id="UP000004169"/>
    </source>
</evidence>
<dbReference type="EMBL" id="CAHP01000001">
    <property type="protein sequence ID" value="CCG39799.1"/>
    <property type="molecule type" value="Genomic_DNA"/>
</dbReference>
<gene>
    <name evidence="1" type="ORF">PHAMO_10224</name>
</gene>
<protein>
    <submittedName>
        <fullName evidence="1">Uncharacterized protein</fullName>
    </submittedName>
</protein>
<evidence type="ECO:0000313" key="1">
    <source>
        <dbReference type="EMBL" id="CCG39799.1"/>
    </source>
</evidence>
<name>H8FN61_MAGML</name>
<dbReference type="AlphaFoldDB" id="H8FN61"/>
<reference evidence="1 2" key="1">
    <citation type="journal article" date="2012" name="J. Bacteriol.">
        <title>Draft Genome Sequence of the Purple Photosynthetic Bacterium Phaeospirillum molischianum DSM120, a Particularly Versatile Bacterium.</title>
        <authorList>
            <person name="Duquesne K."/>
            <person name="Prima V."/>
            <person name="Ji B."/>
            <person name="Rouy Z."/>
            <person name="Medigue C."/>
            <person name="Talla E."/>
            <person name="Sturgis J.N."/>
        </authorList>
    </citation>
    <scope>NUCLEOTIDE SEQUENCE [LARGE SCALE GENOMIC DNA]</scope>
    <source>
        <strain evidence="2">DSM120</strain>
    </source>
</reference>
<comment type="caution">
    <text evidence="1">The sequence shown here is derived from an EMBL/GenBank/DDBJ whole genome shotgun (WGS) entry which is preliminary data.</text>
</comment>
<sequence>MACARKTDHLYADDKAIALYQRPGSTGNMLPKRAVVFEQKKN</sequence>